<dbReference type="RefSeq" id="WP_340239195.1">
    <property type="nucleotide sequence ID" value="NZ_JBBEWC010000012.1"/>
</dbReference>
<evidence type="ECO:0000313" key="2">
    <source>
        <dbReference type="EMBL" id="MFD2523239.1"/>
    </source>
</evidence>
<reference evidence="3" key="1">
    <citation type="journal article" date="2019" name="Int. J. Syst. Evol. Microbiol.">
        <title>The Global Catalogue of Microorganisms (GCM) 10K type strain sequencing project: providing services to taxonomists for standard genome sequencing and annotation.</title>
        <authorList>
            <consortium name="The Broad Institute Genomics Platform"/>
            <consortium name="The Broad Institute Genome Sequencing Center for Infectious Disease"/>
            <person name="Wu L."/>
            <person name="Ma J."/>
        </authorList>
    </citation>
    <scope>NUCLEOTIDE SEQUENCE [LARGE SCALE GENOMIC DNA]</scope>
    <source>
        <strain evidence="3">KCTC 52344</strain>
    </source>
</reference>
<keyword evidence="1" id="KW-1133">Transmembrane helix</keyword>
<proteinExistence type="predicted"/>
<organism evidence="2 3">
    <name type="scientific">Emticicia soli</name>
    <dbReference type="NCBI Taxonomy" id="2027878"/>
    <lineage>
        <taxon>Bacteria</taxon>
        <taxon>Pseudomonadati</taxon>
        <taxon>Bacteroidota</taxon>
        <taxon>Cytophagia</taxon>
        <taxon>Cytophagales</taxon>
        <taxon>Leadbetterellaceae</taxon>
        <taxon>Emticicia</taxon>
    </lineage>
</organism>
<keyword evidence="1" id="KW-0472">Membrane</keyword>
<dbReference type="Proteomes" id="UP001597510">
    <property type="component" value="Unassembled WGS sequence"/>
</dbReference>
<feature type="transmembrane region" description="Helical" evidence="1">
    <location>
        <begin position="152"/>
        <end position="173"/>
    </location>
</feature>
<sequence length="191" mass="22755">MKLFLLGFLCISFPFLKFFYFEYAASDMKYNQLTEIKGKIRPYSDVITESKPKKEIGLKFELNEYPNMEFKLYKEYFKDIDYKDFSNALYTDNEVILSISSDEYRKKFSEEIPIKFMDKYFNSIQVFGAKFGNIEIKRIKIRPANNSKKNEFSYLDGVSSYLLIGISALFIYLGTQHWREYKKLLDEDKEA</sequence>
<keyword evidence="1" id="KW-0812">Transmembrane</keyword>
<protein>
    <submittedName>
        <fullName evidence="2">Uncharacterized protein</fullName>
    </submittedName>
</protein>
<keyword evidence="3" id="KW-1185">Reference proteome</keyword>
<evidence type="ECO:0000256" key="1">
    <source>
        <dbReference type="SAM" id="Phobius"/>
    </source>
</evidence>
<dbReference type="EMBL" id="JBHULC010000027">
    <property type="protein sequence ID" value="MFD2523239.1"/>
    <property type="molecule type" value="Genomic_DNA"/>
</dbReference>
<evidence type="ECO:0000313" key="3">
    <source>
        <dbReference type="Proteomes" id="UP001597510"/>
    </source>
</evidence>
<name>A0ABW5JCE7_9BACT</name>
<accession>A0ABW5JCE7</accession>
<comment type="caution">
    <text evidence="2">The sequence shown here is derived from an EMBL/GenBank/DDBJ whole genome shotgun (WGS) entry which is preliminary data.</text>
</comment>
<gene>
    <name evidence="2" type="ORF">ACFSR2_20235</name>
</gene>